<accession>A0A8J2RFI2</accession>
<reference evidence="1" key="1">
    <citation type="submission" date="2021-11" db="EMBL/GenBank/DDBJ databases">
        <authorList>
            <person name="Schell T."/>
        </authorList>
    </citation>
    <scope>NUCLEOTIDE SEQUENCE</scope>
    <source>
        <strain evidence="1">M5</strain>
    </source>
</reference>
<dbReference type="OrthoDB" id="10255576at2759"/>
<comment type="caution">
    <text evidence="1">The sequence shown here is derived from an EMBL/GenBank/DDBJ whole genome shotgun (WGS) entry which is preliminary data.</text>
</comment>
<evidence type="ECO:0008006" key="3">
    <source>
        <dbReference type="Google" id="ProtNLM"/>
    </source>
</evidence>
<dbReference type="Proteomes" id="UP000789390">
    <property type="component" value="Unassembled WGS sequence"/>
</dbReference>
<keyword evidence="2" id="KW-1185">Reference proteome</keyword>
<dbReference type="InterPro" id="IPR052618">
    <property type="entry name" value="ComplexI_NDUFA12"/>
</dbReference>
<protein>
    <recommendedName>
        <fullName evidence="3">Mimitin, mitochondrial</fullName>
    </recommendedName>
</protein>
<gene>
    <name evidence="1" type="ORF">DGAL_LOCUS3489</name>
</gene>
<dbReference type="EMBL" id="CAKKLH010000053">
    <property type="protein sequence ID" value="CAH0101161.1"/>
    <property type="molecule type" value="Genomic_DNA"/>
</dbReference>
<proteinExistence type="predicted"/>
<sequence length="120" mass="14099">MSKGVWSKVFTNFVNSLRPRQIPREEKGKPSRWFEPIEKSNFEQELPAEWEAWLRGRRKEIPSNEEVLRNLGIMQMKKVNAKKVALENPFVHEESANASDAQKFPVLSDYELPDQMLKKK</sequence>
<dbReference type="PANTHER" id="PTHR32470">
    <property type="entry name" value="ADH DEHYDROGENASE [UBIQUINONE] 1 ALPHA SUBCOMPLEX ASSEMBLY FACTOR 2"/>
    <property type="match status" value="1"/>
</dbReference>
<dbReference type="GO" id="GO:0032981">
    <property type="term" value="P:mitochondrial respiratory chain complex I assembly"/>
    <property type="evidence" value="ECO:0007669"/>
    <property type="project" value="TreeGrafter"/>
</dbReference>
<dbReference type="PANTHER" id="PTHR32470:SF2">
    <property type="entry name" value="NADH DEHYDROGENASE [UBIQUINONE] 1 ALPHA SUBCOMPLEX ASSEMBLY FACTOR 2"/>
    <property type="match status" value="1"/>
</dbReference>
<evidence type="ECO:0000313" key="2">
    <source>
        <dbReference type="Proteomes" id="UP000789390"/>
    </source>
</evidence>
<dbReference type="GO" id="GO:0005739">
    <property type="term" value="C:mitochondrion"/>
    <property type="evidence" value="ECO:0007669"/>
    <property type="project" value="TreeGrafter"/>
</dbReference>
<dbReference type="AlphaFoldDB" id="A0A8J2RFI2"/>
<name>A0A8J2RFI2_9CRUS</name>
<evidence type="ECO:0000313" key="1">
    <source>
        <dbReference type="EMBL" id="CAH0101161.1"/>
    </source>
</evidence>
<organism evidence="1 2">
    <name type="scientific">Daphnia galeata</name>
    <dbReference type="NCBI Taxonomy" id="27404"/>
    <lineage>
        <taxon>Eukaryota</taxon>
        <taxon>Metazoa</taxon>
        <taxon>Ecdysozoa</taxon>
        <taxon>Arthropoda</taxon>
        <taxon>Crustacea</taxon>
        <taxon>Branchiopoda</taxon>
        <taxon>Diplostraca</taxon>
        <taxon>Cladocera</taxon>
        <taxon>Anomopoda</taxon>
        <taxon>Daphniidae</taxon>
        <taxon>Daphnia</taxon>
    </lineage>
</organism>